<feature type="domain" description="HECT" evidence="6">
    <location>
        <begin position="614"/>
        <end position="682"/>
    </location>
</feature>
<name>A0A1Y2CHP5_9FUNG</name>
<dbReference type="Pfam" id="PF13540">
    <property type="entry name" value="RCC1_2"/>
    <property type="match status" value="1"/>
</dbReference>
<dbReference type="PROSITE" id="PS50237">
    <property type="entry name" value="HECT"/>
    <property type="match status" value="2"/>
</dbReference>
<sequence length="1028" mass="112687">MAEPQSILEWGAIGTFFSRLKVFKLRPDATDHLRSKHRIASATESATSNATPRSVSFFSESEFVVQSAAFGESHGAAVVSRRSEEGILVTWGDNSFGVCALPFVWSETVFLIGELVGQLGHNKNPSSPSRVDMLELYNIKLWLVAPASLSSSLHAGKYTHSVRTILVNSFIPVHKILNHGAPPPKVLQIACGARHSLLLTEDGSVWAFGDNSSCQLGMRLSVPFSNGATLVKELYGLPIKKICADFAGKCFVWGSGSHGQTASFAPFFTSPFPLSGMDGGNFGSVQQIACGKLHSFVLAKRPLGDGSDKECLKLYSFGCNDVGQLGNGNCISRNTVGQVLLPKPLDLSLSHSLIGAYDPNDACYVSITDIVTDYRRLCMQFGHKFPSVSLADAKAAFTLLASMKNPTWAPQIHKLLCEAYVLDPSALTEFEGVCKTHLSPESLHGFLILFENPFLTSNKDNLESVGRLADLMNDFSNEQRAVFEQWWTQPELLENFRAAEPTMSALEVLKWLWTINNRPFEDDDPLKFRHFESTLGSVVQSNAPQLSQSRNPLLLMSFKQCKDLCLPCLTYVIRMELFPLEFSVTVRARRADDTSALVEPYKNVMLPGVHSGKPVTFENREEYVKAMIQFHTGGSVESQLVEFREGFLETCGGPVLDHLLPNQLEIMLKGRGGEKANLRTWRPSVFHALPNDFKYKFLKFMTGTDTIPPIRGLKEVQIAIQPSGSDGGIAGSDQAAPVVNPVAPQTPTRGNNPMMPMLPLDGSPQSQQAQQAFARLIGMIGSPGGANLTGMPQISVIPQPGLNPSNQHFDMQDEVTDDFSDSTDSSSDIDPMDQLLDDDSEDEFVAGEPNNGGASNVVVNVGFVLDERNEGTGSNAATAMESPTGPHLTQTDEPQTRGTKRSREDEDEEEEVDEWETGVVMDESSESEAEAAPIEHDEKGKGKQPLPKKRRMGGSSPVRRVKQDNWKQSVVLDTSLNETVLVENVDEQRLPVAHTCAYVLDLPAYQTVEKLMDRLVFAVENAGEFHLV</sequence>
<dbReference type="PANTHER" id="PTHR45622">
    <property type="entry name" value="UBIQUITIN-PROTEIN LIGASE E3A-RELATED"/>
    <property type="match status" value="1"/>
</dbReference>
<comment type="caution">
    <text evidence="3">Lacks conserved residue(s) required for the propagation of feature annotation.</text>
</comment>
<dbReference type="Gene3D" id="2.130.10.30">
    <property type="entry name" value="Regulator of chromosome condensation 1/beta-lactamase-inhibitor protein II"/>
    <property type="match status" value="1"/>
</dbReference>
<dbReference type="AlphaFoldDB" id="A0A1Y2CHP5"/>
<dbReference type="Gene3D" id="3.90.1750.10">
    <property type="entry name" value="Hect, E3 ligase catalytic domains"/>
    <property type="match status" value="1"/>
</dbReference>
<dbReference type="EMBL" id="MCGO01000016">
    <property type="protein sequence ID" value="ORY46437.1"/>
    <property type="molecule type" value="Genomic_DNA"/>
</dbReference>
<dbReference type="InterPro" id="IPR051709">
    <property type="entry name" value="Ub-ligase/GTPase-reg"/>
</dbReference>
<feature type="region of interest" description="Disordered" evidence="5">
    <location>
        <begin position="869"/>
        <end position="960"/>
    </location>
</feature>
<dbReference type="SUPFAM" id="SSF50985">
    <property type="entry name" value="RCC1/BLIP-II"/>
    <property type="match status" value="1"/>
</dbReference>
<reference evidence="7 8" key="1">
    <citation type="submission" date="2016-07" db="EMBL/GenBank/DDBJ databases">
        <title>Pervasive Adenine N6-methylation of Active Genes in Fungi.</title>
        <authorList>
            <consortium name="DOE Joint Genome Institute"/>
            <person name="Mondo S.J."/>
            <person name="Dannebaum R.O."/>
            <person name="Kuo R.C."/>
            <person name="Labutti K."/>
            <person name="Haridas S."/>
            <person name="Kuo A."/>
            <person name="Salamov A."/>
            <person name="Ahrendt S.R."/>
            <person name="Lipzen A."/>
            <person name="Sullivan W."/>
            <person name="Andreopoulos W.B."/>
            <person name="Clum A."/>
            <person name="Lindquist E."/>
            <person name="Daum C."/>
            <person name="Ramamoorthy G.K."/>
            <person name="Gryganskyi A."/>
            <person name="Culley D."/>
            <person name="Magnuson J.K."/>
            <person name="James T.Y."/>
            <person name="O'Malley M.A."/>
            <person name="Stajich J.E."/>
            <person name="Spatafora J.W."/>
            <person name="Visel A."/>
            <person name="Grigoriev I.V."/>
        </authorList>
    </citation>
    <scope>NUCLEOTIDE SEQUENCE [LARGE SCALE GENOMIC DNA]</scope>
    <source>
        <strain evidence="7 8">JEL800</strain>
    </source>
</reference>
<dbReference type="SUPFAM" id="SSF56204">
    <property type="entry name" value="Hect, E3 ligase catalytic domain"/>
    <property type="match status" value="2"/>
</dbReference>
<keyword evidence="2 3" id="KW-0833">Ubl conjugation pathway</keyword>
<dbReference type="PROSITE" id="PS50012">
    <property type="entry name" value="RCC1_3"/>
    <property type="match status" value="1"/>
</dbReference>
<keyword evidence="1" id="KW-0677">Repeat</keyword>
<comment type="caution">
    <text evidence="7">The sequence shown here is derived from an EMBL/GenBank/DDBJ whole genome shotgun (WGS) entry which is preliminary data.</text>
</comment>
<evidence type="ECO:0000256" key="1">
    <source>
        <dbReference type="ARBA" id="ARBA00022737"/>
    </source>
</evidence>
<evidence type="ECO:0000256" key="2">
    <source>
        <dbReference type="ARBA" id="ARBA00022786"/>
    </source>
</evidence>
<keyword evidence="8" id="KW-1185">Reference proteome</keyword>
<proteinExistence type="predicted"/>
<dbReference type="PROSITE" id="PS00626">
    <property type="entry name" value="RCC1_2"/>
    <property type="match status" value="1"/>
</dbReference>
<dbReference type="STRING" id="329046.A0A1Y2CHP5"/>
<dbReference type="Proteomes" id="UP000193642">
    <property type="component" value="Unassembled WGS sequence"/>
</dbReference>
<dbReference type="InterPro" id="IPR000408">
    <property type="entry name" value="Reg_chr_condens"/>
</dbReference>
<dbReference type="InterPro" id="IPR000569">
    <property type="entry name" value="HECT_dom"/>
</dbReference>
<feature type="region of interest" description="Disordered" evidence="5">
    <location>
        <begin position="815"/>
        <end position="835"/>
    </location>
</feature>
<accession>A0A1Y2CHP5</accession>
<organism evidence="7 8">
    <name type="scientific">Rhizoclosmatium globosum</name>
    <dbReference type="NCBI Taxonomy" id="329046"/>
    <lineage>
        <taxon>Eukaryota</taxon>
        <taxon>Fungi</taxon>
        <taxon>Fungi incertae sedis</taxon>
        <taxon>Chytridiomycota</taxon>
        <taxon>Chytridiomycota incertae sedis</taxon>
        <taxon>Chytridiomycetes</taxon>
        <taxon>Chytridiales</taxon>
        <taxon>Chytriomycetaceae</taxon>
        <taxon>Rhizoclosmatium</taxon>
    </lineage>
</organism>
<dbReference type="InterPro" id="IPR009091">
    <property type="entry name" value="RCC1/BLIP-II"/>
</dbReference>
<dbReference type="Gene3D" id="3.30.2160.10">
    <property type="entry name" value="Hect, E3 ligase catalytic domain"/>
    <property type="match status" value="1"/>
</dbReference>
<evidence type="ECO:0000313" key="8">
    <source>
        <dbReference type="Proteomes" id="UP000193642"/>
    </source>
</evidence>
<feature type="repeat" description="RCC1" evidence="4">
    <location>
        <begin position="248"/>
        <end position="301"/>
    </location>
</feature>
<evidence type="ECO:0000313" key="7">
    <source>
        <dbReference type="EMBL" id="ORY46437.1"/>
    </source>
</evidence>
<feature type="compositionally biased region" description="Low complexity" evidence="5">
    <location>
        <begin position="822"/>
        <end position="834"/>
    </location>
</feature>
<feature type="compositionally biased region" description="Polar residues" evidence="5">
    <location>
        <begin position="887"/>
        <end position="897"/>
    </location>
</feature>
<evidence type="ECO:0000256" key="5">
    <source>
        <dbReference type="SAM" id="MobiDB-lite"/>
    </source>
</evidence>
<dbReference type="PANTHER" id="PTHR45622:SF70">
    <property type="entry name" value="SECRETION-REGULATING GUANINE NUCLEOTIDE EXCHANGE FACTOR"/>
    <property type="match status" value="1"/>
</dbReference>
<evidence type="ECO:0000256" key="4">
    <source>
        <dbReference type="PROSITE-ProRule" id="PRU00235"/>
    </source>
</evidence>
<dbReference type="Pfam" id="PF00632">
    <property type="entry name" value="HECT"/>
    <property type="match status" value="2"/>
</dbReference>
<protein>
    <recommendedName>
        <fullName evidence="6">HECT domain-containing protein</fullName>
    </recommendedName>
</protein>
<feature type="domain" description="HECT" evidence="6">
    <location>
        <begin position="940"/>
        <end position="1028"/>
    </location>
</feature>
<evidence type="ECO:0000259" key="6">
    <source>
        <dbReference type="PROSITE" id="PS50237"/>
    </source>
</evidence>
<gene>
    <name evidence="7" type="ORF">BCR33DRAFT_783592</name>
</gene>
<feature type="active site" description="Glycyl thioester intermediate" evidence="3">
    <location>
        <position position="996"/>
    </location>
</feature>
<dbReference type="Gene3D" id="3.30.2410.10">
    <property type="entry name" value="Hect, E3 ligase catalytic domain"/>
    <property type="match status" value="1"/>
</dbReference>
<feature type="compositionally biased region" description="Acidic residues" evidence="5">
    <location>
        <begin position="905"/>
        <end position="916"/>
    </location>
</feature>
<dbReference type="InterPro" id="IPR035983">
    <property type="entry name" value="Hect_E3_ubiquitin_ligase"/>
</dbReference>
<evidence type="ECO:0000256" key="3">
    <source>
        <dbReference type="PROSITE-ProRule" id="PRU00104"/>
    </source>
</evidence>
<dbReference type="GO" id="GO:0004842">
    <property type="term" value="F:ubiquitin-protein transferase activity"/>
    <property type="evidence" value="ECO:0007669"/>
    <property type="project" value="InterPro"/>
</dbReference>
<dbReference type="OrthoDB" id="5370059at2759"/>